<protein>
    <submittedName>
        <fullName evidence="1">Uncharacterized protein</fullName>
    </submittedName>
</protein>
<comment type="caution">
    <text evidence="1">The sequence shown here is derived from an EMBL/GenBank/DDBJ whole genome shotgun (WGS) entry which is preliminary data.</text>
</comment>
<keyword evidence="2" id="KW-1185">Reference proteome</keyword>
<dbReference type="EMBL" id="JBHEZX010000021">
    <property type="protein sequence ID" value="MFC1414113.1"/>
    <property type="molecule type" value="Genomic_DNA"/>
</dbReference>
<dbReference type="Proteomes" id="UP001592582">
    <property type="component" value="Unassembled WGS sequence"/>
</dbReference>
<evidence type="ECO:0000313" key="1">
    <source>
        <dbReference type="EMBL" id="MFC1414113.1"/>
    </source>
</evidence>
<gene>
    <name evidence="1" type="ORF">ACEZDG_33110</name>
</gene>
<sequence length="177" mass="18722">MRTRKYIAIAATAAALCGVGIAAPAANASVRPMADCGAPWNNVGSPGNLYGFGYYAGQVEQQYQVCGGGVVNARAHFQWSGDFQARFPGTWVQVGTGSHYWGPVFPSTTDSTADKDVPSPGFEIHNAKPDQWWAFATLTSTPNGCTSPSDWDGTARGTDWLYANGTAVEAPDNAYCS</sequence>
<proteinExistence type="predicted"/>
<accession>A0ABV6VK95</accession>
<reference evidence="1 2" key="1">
    <citation type="submission" date="2024-09" db="EMBL/GenBank/DDBJ databases">
        <authorList>
            <person name="Lee S.D."/>
        </authorList>
    </citation>
    <scope>NUCLEOTIDE SEQUENCE [LARGE SCALE GENOMIC DNA]</scope>
    <source>
        <strain evidence="1 2">N1-1</strain>
    </source>
</reference>
<evidence type="ECO:0000313" key="2">
    <source>
        <dbReference type="Proteomes" id="UP001592582"/>
    </source>
</evidence>
<name>A0ABV6VK95_9ACTN</name>
<organism evidence="1 2">
    <name type="scientific">Streptacidiphilus alkalitolerans</name>
    <dbReference type="NCBI Taxonomy" id="3342712"/>
    <lineage>
        <taxon>Bacteria</taxon>
        <taxon>Bacillati</taxon>
        <taxon>Actinomycetota</taxon>
        <taxon>Actinomycetes</taxon>
        <taxon>Kitasatosporales</taxon>
        <taxon>Streptomycetaceae</taxon>
        <taxon>Streptacidiphilus</taxon>
    </lineage>
</organism>